<dbReference type="InterPro" id="IPR002822">
    <property type="entry name" value="Ni_insertion"/>
</dbReference>
<dbReference type="HAMAP" id="MF_01074">
    <property type="entry name" value="LarC"/>
    <property type="match status" value="1"/>
</dbReference>
<comment type="catalytic activity">
    <reaction evidence="2">
        <text>Ni(II)-pyridinium-3,5-bisthiocarboxylate mononucleotide = pyridinium-3,5-bisthiocarboxylate mononucleotide + Ni(2+)</text>
        <dbReference type="Rhea" id="RHEA:54784"/>
        <dbReference type="ChEBI" id="CHEBI:49786"/>
        <dbReference type="ChEBI" id="CHEBI:137372"/>
        <dbReference type="ChEBI" id="CHEBI:137373"/>
        <dbReference type="EC" id="4.99.1.12"/>
    </reaction>
</comment>
<dbReference type="RefSeq" id="WP_117679141.1">
    <property type="nucleotide sequence ID" value="NZ_QSRJ01000003.1"/>
</dbReference>
<comment type="function">
    <text evidence="2">Involved in the biosynthesis of a nickel-pincer cofactor ((SCS)Ni(II) pincer complex). Binds Ni(2+), and functions in nickel delivery to pyridinium-3,5-bisthiocarboxylic acid mononucleotide (P2TMN), to form the mature cofactor. Is thus probably required for the activation of nickel-pincer cofactor-dependent enzymes.</text>
</comment>
<dbReference type="GO" id="GO:0016829">
    <property type="term" value="F:lyase activity"/>
    <property type="evidence" value="ECO:0007669"/>
    <property type="project" value="UniProtKB-UniRule"/>
</dbReference>
<dbReference type="Gene3D" id="3.30.70.1380">
    <property type="entry name" value="Transcriptional regulatory protein pf0864 domain like"/>
    <property type="match status" value="1"/>
</dbReference>
<evidence type="ECO:0000256" key="3">
    <source>
        <dbReference type="SAM" id="MobiDB-lite"/>
    </source>
</evidence>
<reference evidence="4 5" key="1">
    <citation type="submission" date="2018-08" db="EMBL/GenBank/DDBJ databases">
        <title>A genome reference for cultivated species of the human gut microbiota.</title>
        <authorList>
            <person name="Zou Y."/>
            <person name="Xue W."/>
            <person name="Luo G."/>
        </authorList>
    </citation>
    <scope>NUCLEOTIDE SEQUENCE [LARGE SCALE GENOMIC DNA]</scope>
    <source>
        <strain evidence="4 5">TF08-14</strain>
    </source>
</reference>
<dbReference type="GO" id="GO:0016151">
    <property type="term" value="F:nickel cation binding"/>
    <property type="evidence" value="ECO:0007669"/>
    <property type="project" value="UniProtKB-UniRule"/>
</dbReference>
<dbReference type="Pfam" id="PF01969">
    <property type="entry name" value="Ni_insertion"/>
    <property type="match status" value="1"/>
</dbReference>
<comment type="similarity">
    <text evidence="2">Belongs to the LarC family.</text>
</comment>
<dbReference type="PANTHER" id="PTHR36566">
    <property type="entry name" value="NICKEL INSERTION PROTEIN-RELATED"/>
    <property type="match status" value="1"/>
</dbReference>
<proteinExistence type="inferred from homology"/>
<dbReference type="AlphaFoldDB" id="A0A3E4QVA4"/>
<keyword evidence="2" id="KW-0456">Lyase</keyword>
<feature type="region of interest" description="Disordered" evidence="3">
    <location>
        <begin position="108"/>
        <end position="138"/>
    </location>
</feature>
<feature type="compositionally biased region" description="Basic and acidic residues" evidence="3">
    <location>
        <begin position="108"/>
        <end position="124"/>
    </location>
</feature>
<evidence type="ECO:0000313" key="5">
    <source>
        <dbReference type="Proteomes" id="UP000260943"/>
    </source>
</evidence>
<evidence type="ECO:0000256" key="2">
    <source>
        <dbReference type="HAMAP-Rule" id="MF_01074"/>
    </source>
</evidence>
<accession>A0A3E4QVA4</accession>
<feature type="compositionally biased region" description="Basic residues" evidence="3">
    <location>
        <begin position="125"/>
        <end position="136"/>
    </location>
</feature>
<dbReference type="EMBL" id="QSRJ01000003">
    <property type="protein sequence ID" value="RGL11125.1"/>
    <property type="molecule type" value="Genomic_DNA"/>
</dbReference>
<gene>
    <name evidence="2" type="primary">larC</name>
    <name evidence="4" type="ORF">DXC81_03085</name>
</gene>
<evidence type="ECO:0000256" key="1">
    <source>
        <dbReference type="ARBA" id="ARBA00022596"/>
    </source>
</evidence>
<dbReference type="EC" id="4.99.1.12" evidence="2"/>
<organism evidence="4 5">
    <name type="scientific">Collinsella tanakaei</name>
    <dbReference type="NCBI Taxonomy" id="626935"/>
    <lineage>
        <taxon>Bacteria</taxon>
        <taxon>Bacillati</taxon>
        <taxon>Actinomycetota</taxon>
        <taxon>Coriobacteriia</taxon>
        <taxon>Coriobacteriales</taxon>
        <taxon>Coriobacteriaceae</taxon>
        <taxon>Collinsella</taxon>
    </lineage>
</organism>
<protein>
    <recommendedName>
        <fullName evidence="2">Pyridinium-3,5-bisthiocarboxylic acid mononucleotide nickel insertion protein</fullName>
        <shortName evidence="2">P2TMN nickel insertion protein</shortName>
        <ecNumber evidence="2">4.99.1.12</ecNumber>
    </recommendedName>
    <alternativeName>
        <fullName evidence="2">Nickel-pincer cofactor biosynthesis protein LarC</fullName>
    </alternativeName>
</protein>
<evidence type="ECO:0000313" key="4">
    <source>
        <dbReference type="EMBL" id="RGL11125.1"/>
    </source>
</evidence>
<dbReference type="Proteomes" id="UP000260943">
    <property type="component" value="Unassembled WGS sequence"/>
</dbReference>
<keyword evidence="1 2" id="KW-0533">Nickel</keyword>
<comment type="caution">
    <text evidence="4">The sequence shown here is derived from an EMBL/GenBank/DDBJ whole genome shotgun (WGS) entry which is preliminary data.</text>
</comment>
<name>A0A3E4QVA4_9ACTN</name>
<sequence length="468" mass="51064">MGSLYIDCSLGVSGDMLVAALLDAGADSAALDRALSSLSVADEFEIAISTVTKAGMRACDFDVVLRHGHETHDHDMAYLHGHGEDRCGRAHEHAHEDDGHHCCEHAHAHGHAHGDHDHQHEHHHEHAHGHEHRHEHHHEYRNLHDVMAIIDSAQMTQSARAIAARAFEILAQAEAWAHGLPVDQVHFHEVGAIDSIVDIVSAAVLADSLDPDAVYATPLADGHGTIRCQHGVIPVPVPAVVNICRACELPTSHLDVEGELVTPTGAALIAALDARRAPDFPYTILATGMGAGKRGYSVPSLVRVHRIERARGRGPQPHVDGVIKLECDVDDQPAEGMAHAAQALLRDGALEAHWLPVFGKKGRPAYQLQVIAAPQDAERMRRLMFLETTTIGVRWTMMDREVLERSERVEQTSLGPVRVKTVVLPDGEHRSKPEYEDVARISSREGIAFPDALVQITAEIRAGRNTDL</sequence>
<dbReference type="GO" id="GO:0051604">
    <property type="term" value="P:protein maturation"/>
    <property type="evidence" value="ECO:0007669"/>
    <property type="project" value="UniProtKB-UniRule"/>
</dbReference>
<dbReference type="PANTHER" id="PTHR36566:SF1">
    <property type="entry name" value="PYRIDINIUM-3,5-BISTHIOCARBOXYLIC ACID MONONUCLEOTIDE NICKEL INSERTION PROTEIN"/>
    <property type="match status" value="1"/>
</dbReference>